<dbReference type="Proteomes" id="UP000604381">
    <property type="component" value="Unassembled WGS sequence"/>
</dbReference>
<dbReference type="Gene3D" id="2.120.10.30">
    <property type="entry name" value="TolB, C-terminal domain"/>
    <property type="match status" value="1"/>
</dbReference>
<protein>
    <submittedName>
        <fullName evidence="2">PQQ-dependent sugar dehydrogenase</fullName>
    </submittedName>
</protein>
<reference evidence="2" key="1">
    <citation type="submission" date="2020-10" db="EMBL/GenBank/DDBJ databases">
        <title>An improved Amphimedon queenslandica hologenome assembly reveals how three proteobacterial symbionts can extend the metabolic phenotypic of their marine sponge host.</title>
        <authorList>
            <person name="Degnan B."/>
            <person name="Degnan S."/>
            <person name="Xiang X."/>
        </authorList>
    </citation>
    <scope>NUCLEOTIDE SEQUENCE</scope>
    <source>
        <strain evidence="2">AqS2</strain>
    </source>
</reference>
<feature type="chain" id="PRO_5036697398" evidence="1">
    <location>
        <begin position="22"/>
        <end position="381"/>
    </location>
</feature>
<feature type="signal peptide" evidence="1">
    <location>
        <begin position="1"/>
        <end position="21"/>
    </location>
</feature>
<evidence type="ECO:0000313" key="2">
    <source>
        <dbReference type="EMBL" id="MBF2735147.1"/>
    </source>
</evidence>
<dbReference type="AlphaFoldDB" id="A0A930UEW5"/>
<dbReference type="InterPro" id="IPR011041">
    <property type="entry name" value="Quinoprot_gluc/sorb_DH_b-prop"/>
</dbReference>
<dbReference type="SUPFAM" id="SSF50952">
    <property type="entry name" value="Soluble quinoprotein glucose dehydrogenase"/>
    <property type="match status" value="1"/>
</dbReference>
<accession>A0A930UEW5</accession>
<gene>
    <name evidence="2" type="ORF">ISN26_03545</name>
</gene>
<organism evidence="2 3">
    <name type="scientific">Candidatus Amphirhobacter heronislandensis</name>
    <dbReference type="NCBI Taxonomy" id="1732024"/>
    <lineage>
        <taxon>Bacteria</taxon>
        <taxon>Pseudomonadati</taxon>
        <taxon>Pseudomonadota</taxon>
        <taxon>Gammaproteobacteria</taxon>
        <taxon>Candidatus Tethybacterales</taxon>
        <taxon>Candidatus Tethybacteraceae</taxon>
        <taxon>Candidatus Amphirhobacter</taxon>
    </lineage>
</organism>
<evidence type="ECO:0000313" key="3">
    <source>
        <dbReference type="Proteomes" id="UP000604381"/>
    </source>
</evidence>
<sequence>MLARLNSTICGLLAAAAWASADPATALAKAVLPPGLKIVQLDAGLDRPAGIDVSAAGHLAVGSYGDSLYLYERLPDGNVIRHILSGMRAPTGVAWLGDDLVLTQGSYLIMIAEPLAKLREGRALAPQQLAKINKSSGRRFLKYDGERELLYVGVPSSCNACQVPGEELAGTIIAYDLKAKSSYVHARGLRAPRSLDVHPATGELWATDASAYRHPPVPTPADELNRITAQGLHFGHPHCHGIAGPEGEGSPGCDGYAAPAALLDARSQPHGLHFIRSDALLEPGSALVALRGGWKEKDGGPRAGFEVRQLLLSADGRQILGSKPFITGWLDADERYYARPAGIGETAEGSILITDSANGAIYIVSKDQGNASGQHQDAGGN</sequence>
<comment type="caution">
    <text evidence="2">The sequence shown here is derived from an EMBL/GenBank/DDBJ whole genome shotgun (WGS) entry which is preliminary data.</text>
</comment>
<evidence type="ECO:0000256" key="1">
    <source>
        <dbReference type="SAM" id="SignalP"/>
    </source>
</evidence>
<dbReference type="InterPro" id="IPR011042">
    <property type="entry name" value="6-blade_b-propeller_TolB-like"/>
</dbReference>
<proteinExistence type="predicted"/>
<keyword evidence="3" id="KW-1185">Reference proteome</keyword>
<keyword evidence="1" id="KW-0732">Signal</keyword>
<dbReference type="EMBL" id="JADHEI010000033">
    <property type="protein sequence ID" value="MBF2735147.1"/>
    <property type="molecule type" value="Genomic_DNA"/>
</dbReference>
<name>A0A930UEW5_9GAMM</name>